<dbReference type="OrthoDB" id="3867598at2"/>
<dbReference type="SUPFAM" id="SSF54197">
    <property type="entry name" value="HIT-like"/>
    <property type="match status" value="1"/>
</dbReference>
<evidence type="ECO:0008006" key="3">
    <source>
        <dbReference type="Google" id="ProtNLM"/>
    </source>
</evidence>
<organism evidence="1 2">
    <name type="scientific">Nocardioides mangrovicus</name>
    <dbReference type="NCBI Taxonomy" id="2478913"/>
    <lineage>
        <taxon>Bacteria</taxon>
        <taxon>Bacillati</taxon>
        <taxon>Actinomycetota</taxon>
        <taxon>Actinomycetes</taxon>
        <taxon>Propionibacteriales</taxon>
        <taxon>Nocardioidaceae</taxon>
        <taxon>Nocardioides</taxon>
    </lineage>
</organism>
<keyword evidence="2" id="KW-1185">Reference proteome</keyword>
<protein>
    <recommendedName>
        <fullName evidence="3">HIT family protein</fullName>
    </recommendedName>
</protein>
<proteinExistence type="predicted"/>
<comment type="caution">
    <text evidence="1">The sequence shown here is derived from an EMBL/GenBank/DDBJ whole genome shotgun (WGS) entry which is preliminary data.</text>
</comment>
<sequence length="197" mass="21788">MPESPEALYARVTASGLNRTDVAAEATFPWQVVDGTLEPKPLAPPAAEPVARTGADGCPICASLPTERTIWENDDFFVSRMFRPSGLLILFLQTKQHIDFTELDDDLAAATGRWEVILCRIVERLPHVAQTYVIRFGSGAEHLHLWFVARPDGFPQIRGSLGLEYDEILPPIPEEVLGPDLHEIARELATHGGRARV</sequence>
<dbReference type="AlphaFoldDB" id="A0A3L8P0A2"/>
<accession>A0A3L8P0A2</accession>
<dbReference type="Proteomes" id="UP000281708">
    <property type="component" value="Unassembled WGS sequence"/>
</dbReference>
<dbReference type="RefSeq" id="WP_121807304.1">
    <property type="nucleotide sequence ID" value="NZ_RDBE01000010.1"/>
</dbReference>
<name>A0A3L8P0A2_9ACTN</name>
<gene>
    <name evidence="1" type="ORF">D9V37_16860</name>
</gene>
<evidence type="ECO:0000313" key="1">
    <source>
        <dbReference type="EMBL" id="RLV47798.1"/>
    </source>
</evidence>
<dbReference type="Gene3D" id="3.30.428.10">
    <property type="entry name" value="HIT-like"/>
    <property type="match status" value="1"/>
</dbReference>
<dbReference type="EMBL" id="RDBE01000010">
    <property type="protein sequence ID" value="RLV47798.1"/>
    <property type="molecule type" value="Genomic_DNA"/>
</dbReference>
<evidence type="ECO:0000313" key="2">
    <source>
        <dbReference type="Proteomes" id="UP000281708"/>
    </source>
</evidence>
<dbReference type="InterPro" id="IPR036265">
    <property type="entry name" value="HIT-like_sf"/>
</dbReference>
<reference evidence="1 2" key="1">
    <citation type="submission" date="2018-10" db="EMBL/GenBank/DDBJ databases">
        <title>Marmoricola sp. 4Q3S-7 whole genome shotgun sequence.</title>
        <authorList>
            <person name="Li F."/>
        </authorList>
    </citation>
    <scope>NUCLEOTIDE SEQUENCE [LARGE SCALE GENOMIC DNA]</scope>
    <source>
        <strain evidence="1 2">4Q3S-7</strain>
    </source>
</reference>